<reference evidence="2 3" key="1">
    <citation type="submission" date="2021-02" db="EMBL/GenBank/DDBJ databases">
        <title>Genome assembly of Pseudopithomyces chartarum.</title>
        <authorList>
            <person name="Jauregui R."/>
            <person name="Singh J."/>
            <person name="Voisey C."/>
        </authorList>
    </citation>
    <scope>NUCLEOTIDE SEQUENCE [LARGE SCALE GENOMIC DNA]</scope>
    <source>
        <strain evidence="2 3">AGR01</strain>
    </source>
</reference>
<dbReference type="PANTHER" id="PTHR24305">
    <property type="entry name" value="CYTOCHROME P450"/>
    <property type="match status" value="1"/>
</dbReference>
<keyword evidence="1" id="KW-0408">Iron</keyword>
<dbReference type="GO" id="GO:0020037">
    <property type="term" value="F:heme binding"/>
    <property type="evidence" value="ECO:0007669"/>
    <property type="project" value="InterPro"/>
</dbReference>
<keyword evidence="1" id="KW-0349">Heme</keyword>
<feature type="binding site" description="axial binding residue" evidence="1">
    <location>
        <position position="756"/>
    </location>
    <ligand>
        <name>heme</name>
        <dbReference type="ChEBI" id="CHEBI:30413"/>
    </ligand>
    <ligandPart>
        <name>Fe</name>
        <dbReference type="ChEBI" id="CHEBI:18248"/>
    </ligandPart>
</feature>
<dbReference type="GO" id="GO:0004497">
    <property type="term" value="F:monooxygenase activity"/>
    <property type="evidence" value="ECO:0007669"/>
    <property type="project" value="InterPro"/>
</dbReference>
<dbReference type="InterPro" id="IPR050121">
    <property type="entry name" value="Cytochrome_P450_monoxygenase"/>
</dbReference>
<proteinExistence type="predicted"/>
<dbReference type="PANTHER" id="PTHR24305:SF222">
    <property type="entry name" value="CYTOCHROME P450 MONOOXYGENASE STCS"/>
    <property type="match status" value="1"/>
</dbReference>
<dbReference type="Gene3D" id="1.10.630.10">
    <property type="entry name" value="Cytochrome P450"/>
    <property type="match status" value="1"/>
</dbReference>
<gene>
    <name evidence="2" type="ORF">GRF29_1536g293562</name>
</gene>
<dbReference type="InterPro" id="IPR002401">
    <property type="entry name" value="Cyt_P450_E_grp-I"/>
</dbReference>
<keyword evidence="3" id="KW-1185">Reference proteome</keyword>
<evidence type="ECO:0000256" key="1">
    <source>
        <dbReference type="PIRSR" id="PIRSR602401-1"/>
    </source>
</evidence>
<dbReference type="PRINTS" id="PR00385">
    <property type="entry name" value="P450"/>
</dbReference>
<evidence type="ECO:0000313" key="2">
    <source>
        <dbReference type="EMBL" id="KAK3197010.1"/>
    </source>
</evidence>
<keyword evidence="1" id="KW-0479">Metal-binding</keyword>
<accession>A0AAN6RDI6</accession>
<comment type="cofactor">
    <cofactor evidence="1">
        <name>heme</name>
        <dbReference type="ChEBI" id="CHEBI:30413"/>
    </cofactor>
</comment>
<protein>
    <recommendedName>
        <fullName evidence="4">Cytochrome P450</fullName>
    </recommendedName>
</protein>
<dbReference type="SUPFAM" id="SSF48264">
    <property type="entry name" value="Cytochrome P450"/>
    <property type="match status" value="1"/>
</dbReference>
<dbReference type="AlphaFoldDB" id="A0AAN6RDI6"/>
<dbReference type="PRINTS" id="PR00463">
    <property type="entry name" value="EP450I"/>
</dbReference>
<dbReference type="EMBL" id="WVTA01000021">
    <property type="protein sequence ID" value="KAK3197010.1"/>
    <property type="molecule type" value="Genomic_DNA"/>
</dbReference>
<organism evidence="2 3">
    <name type="scientific">Pseudopithomyces chartarum</name>
    <dbReference type="NCBI Taxonomy" id="1892770"/>
    <lineage>
        <taxon>Eukaryota</taxon>
        <taxon>Fungi</taxon>
        <taxon>Dikarya</taxon>
        <taxon>Ascomycota</taxon>
        <taxon>Pezizomycotina</taxon>
        <taxon>Dothideomycetes</taxon>
        <taxon>Pleosporomycetidae</taxon>
        <taxon>Pleosporales</taxon>
        <taxon>Massarineae</taxon>
        <taxon>Didymosphaeriaceae</taxon>
        <taxon>Pseudopithomyces</taxon>
    </lineage>
</organism>
<dbReference type="Pfam" id="PF00067">
    <property type="entry name" value="p450"/>
    <property type="match status" value="1"/>
</dbReference>
<dbReference type="CDD" id="cd11051">
    <property type="entry name" value="CYP59-like"/>
    <property type="match status" value="1"/>
</dbReference>
<comment type="caution">
    <text evidence="2">The sequence shown here is derived from an EMBL/GenBank/DDBJ whole genome shotgun (WGS) entry which is preliminary data.</text>
</comment>
<evidence type="ECO:0008006" key="4">
    <source>
        <dbReference type="Google" id="ProtNLM"/>
    </source>
</evidence>
<dbReference type="GO" id="GO:0005506">
    <property type="term" value="F:iron ion binding"/>
    <property type="evidence" value="ECO:0007669"/>
    <property type="project" value="InterPro"/>
</dbReference>
<sequence length="834" mass="93506">MSAQTSEAPMVLSLTELSREILDRIYHELWASTDPVTFSCDIEAWPVEAKITTRYQDRLIWRGTPNPPAPARLLPDWLLACKEMLYGGMTQLLYRSECNTRLLEDSPTTTADRTSFFGSVVTNAAKRLVLEIETSFWSEDSYIRKPTPACHSLLTQLVPVLSRDFRNLSVVCLAFGFEMTGDTEDASKKWRRLDLSVLEAVDLPKLHTLQVHFATVPKFASQFNSTSRSLQRVCQQDVAMLGMKLIGRQGKTFMLQTNDKAIISSWKAAIGSGNSLKVNFRQDKVTRYIDARKFIPPTDSGCGRSELGVRHYVINPLPPTTQAALPPPLKTRLYANNTFYSVNGYARLSVLLSVVGKVSSLQSIATSTSPIAEQISKVSKGFPTSVNKSPTNHDFTRLVGHESVLFKEGDAWKSLRKRLNPGFAPQHLNTLLPAIIEKSTIFMEKLDAFAKSGEEFALEPLCTNVTFDIIGAVVMNLKFDAQDLQTGGHPVVYHTRGLLHTFAKSGRPGFIPWWTNLPLLASRIYHSNRADAAIKKGIREKFEEMQAAKKAGEKLTRDRSVLALSLKDVDTLSNHVVQTTADQIKTFLFAGHDTTSILLQWVYYALSIHPRCLETIRAEHDAVFGDKDPRELYLAKPDETTKALSYTSACIKEALRLWPPAGSARLAPKGSGFRVHLEDGRDVCIDDTVIYINHYIIQRDPKVYGETANDFVPERWLGDTDTTAARKDDVWDSKQASENKIPISAWRPFERGPRNCIGQELANIEARLILACTVRRYDFTKIGAGEVELNEEGLPVVDDRGRYKLKSELFSTPVITAKPIERCMMKIKFHDTKA</sequence>
<name>A0AAN6RDI6_9PLEO</name>
<dbReference type="Proteomes" id="UP001280581">
    <property type="component" value="Unassembled WGS sequence"/>
</dbReference>
<dbReference type="InterPro" id="IPR036396">
    <property type="entry name" value="Cyt_P450_sf"/>
</dbReference>
<dbReference type="InterPro" id="IPR001128">
    <property type="entry name" value="Cyt_P450"/>
</dbReference>
<dbReference type="GO" id="GO:0016705">
    <property type="term" value="F:oxidoreductase activity, acting on paired donors, with incorporation or reduction of molecular oxygen"/>
    <property type="evidence" value="ECO:0007669"/>
    <property type="project" value="InterPro"/>
</dbReference>
<evidence type="ECO:0000313" key="3">
    <source>
        <dbReference type="Proteomes" id="UP001280581"/>
    </source>
</evidence>